<gene>
    <name evidence="1" type="ORF">ODALV1_LOCUS25554</name>
</gene>
<evidence type="ECO:0000313" key="1">
    <source>
        <dbReference type="EMBL" id="CAL8134494.1"/>
    </source>
</evidence>
<organism evidence="1 2">
    <name type="scientific">Orchesella dallaii</name>
    <dbReference type="NCBI Taxonomy" id="48710"/>
    <lineage>
        <taxon>Eukaryota</taxon>
        <taxon>Metazoa</taxon>
        <taxon>Ecdysozoa</taxon>
        <taxon>Arthropoda</taxon>
        <taxon>Hexapoda</taxon>
        <taxon>Collembola</taxon>
        <taxon>Entomobryomorpha</taxon>
        <taxon>Entomobryoidea</taxon>
        <taxon>Orchesellidae</taxon>
        <taxon>Orchesellinae</taxon>
        <taxon>Orchesella</taxon>
    </lineage>
</organism>
<dbReference type="Proteomes" id="UP001642540">
    <property type="component" value="Unassembled WGS sequence"/>
</dbReference>
<proteinExistence type="predicted"/>
<sequence length="319" mass="35374">MRILNAVVFNVEPTFNKSSFGTLTEIAVDAKQTFINNGTSTIVELYEVGRHLTERVEFELSEGFRSLISVAETVKSVTEKKVVDKIRAGLDLSISIPVEPGLNLNLGCSKTFSADFTKTFTKVVKATIEDENETNLEKSKFKSVETTQRLLVRKTINVPACTKYEVSSFVQVADNIEILYNVQFEITGRFKSSQRMTSDEIVLAISKQPRPNGRLQFIADHPRANKFSAIATSKLKIKARFGMNSVAHGEGSPMPGYFKTEVLKRLERLTIMVQQLQSTGTNVLENVLSAAQPTTATTFEFPSTLFSTKGPADLESLNN</sequence>
<comment type="caution">
    <text evidence="1">The sequence shown here is derived from an EMBL/GenBank/DDBJ whole genome shotgun (WGS) entry which is preliminary data.</text>
</comment>
<evidence type="ECO:0000313" key="2">
    <source>
        <dbReference type="Proteomes" id="UP001642540"/>
    </source>
</evidence>
<accession>A0ABP1RSK5</accession>
<name>A0ABP1RSK5_9HEXA</name>
<reference evidence="1 2" key="1">
    <citation type="submission" date="2024-08" db="EMBL/GenBank/DDBJ databases">
        <authorList>
            <person name="Cucini C."/>
            <person name="Frati F."/>
        </authorList>
    </citation>
    <scope>NUCLEOTIDE SEQUENCE [LARGE SCALE GENOMIC DNA]</scope>
</reference>
<protein>
    <submittedName>
        <fullName evidence="1">Uncharacterized protein</fullName>
    </submittedName>
</protein>
<dbReference type="EMBL" id="CAXLJM020000104">
    <property type="protein sequence ID" value="CAL8134494.1"/>
    <property type="molecule type" value="Genomic_DNA"/>
</dbReference>
<keyword evidence="2" id="KW-1185">Reference proteome</keyword>